<evidence type="ECO:0000313" key="9">
    <source>
        <dbReference type="EMBL" id="KEZ18177.1"/>
    </source>
</evidence>
<dbReference type="HAMAP" id="MF_01974">
    <property type="entry name" value="MetAP_1"/>
    <property type="match status" value="1"/>
</dbReference>
<evidence type="ECO:0000256" key="2">
    <source>
        <dbReference type="ARBA" id="ARBA00022438"/>
    </source>
</evidence>
<dbReference type="EMBL" id="JFDO01000026">
    <property type="protein sequence ID" value="KEZ18177.1"/>
    <property type="molecule type" value="Genomic_DNA"/>
</dbReference>
<keyword evidence="3 6" id="KW-0645">Protease</keyword>
<dbReference type="Pfam" id="PF00557">
    <property type="entry name" value="Peptidase_M24"/>
    <property type="match status" value="1"/>
</dbReference>
<evidence type="ECO:0000256" key="6">
    <source>
        <dbReference type="HAMAP-Rule" id="MF_01974"/>
    </source>
</evidence>
<accession>A0A084EJN5</accession>
<comment type="caution">
    <text evidence="9">The sequence shown here is derived from an EMBL/GenBank/DDBJ whole genome shotgun (WGS) entry which is preliminary data.</text>
</comment>
<comment type="catalytic activity">
    <reaction evidence="6 7">
        <text>Release of N-terminal amino acids, preferentially methionine, from peptides and arylamides.</text>
        <dbReference type="EC" id="3.4.11.18"/>
    </reaction>
</comment>
<evidence type="ECO:0000256" key="3">
    <source>
        <dbReference type="ARBA" id="ARBA00022670"/>
    </source>
</evidence>
<dbReference type="InterPro" id="IPR001714">
    <property type="entry name" value="Pept_M24_MAP"/>
</dbReference>
<feature type="binding site" evidence="6">
    <location>
        <position position="105"/>
    </location>
    <ligand>
        <name>a divalent metal cation</name>
        <dbReference type="ChEBI" id="CHEBI:60240"/>
        <label>2</label>
        <note>catalytic</note>
    </ligand>
</feature>
<dbReference type="PANTHER" id="PTHR43330:SF27">
    <property type="entry name" value="METHIONINE AMINOPEPTIDASE"/>
    <property type="match status" value="1"/>
</dbReference>
<dbReference type="InterPro" id="IPR002467">
    <property type="entry name" value="Pept_M24A_MAP1"/>
</dbReference>
<dbReference type="GO" id="GO:0005829">
    <property type="term" value="C:cytosol"/>
    <property type="evidence" value="ECO:0007669"/>
    <property type="project" value="TreeGrafter"/>
</dbReference>
<dbReference type="SMR" id="A0A084EJN5"/>
<dbReference type="SUPFAM" id="SSF55920">
    <property type="entry name" value="Creatinase/aminopeptidase"/>
    <property type="match status" value="1"/>
</dbReference>
<dbReference type="AlphaFoldDB" id="A0A084EJN5"/>
<feature type="domain" description="Peptidase M24" evidence="8">
    <location>
        <begin position="11"/>
        <end position="240"/>
    </location>
</feature>
<dbReference type="GO" id="GO:0006508">
    <property type="term" value="P:proteolysis"/>
    <property type="evidence" value="ECO:0007669"/>
    <property type="project" value="UniProtKB-KW"/>
</dbReference>
<comment type="similarity">
    <text evidence="6">Belongs to the peptidase M24A family. Methionine aminopeptidase type 1 subfamily.</text>
</comment>
<evidence type="ECO:0000256" key="7">
    <source>
        <dbReference type="RuleBase" id="RU003653"/>
    </source>
</evidence>
<proteinExistence type="inferred from homology"/>
<feature type="binding site" evidence="6">
    <location>
        <position position="233"/>
    </location>
    <ligand>
        <name>a divalent metal cation</name>
        <dbReference type="ChEBI" id="CHEBI:60240"/>
        <label>2</label>
        <note>catalytic</note>
    </ligand>
</feature>
<comment type="function">
    <text evidence="1 6">Removes the N-terminal methionine from nascent proteins. The N-terminal methionine is often cleaved when the second residue in the primary sequence is small and uncharged (Met-Ala-, Cys, Gly, Pro, Ser, Thr, or Val). Requires deformylation of the N(alpha)-formylated initiator methionine before it can be hydrolyzed.</text>
</comment>
<feature type="binding site" evidence="6">
    <location>
        <position position="105"/>
    </location>
    <ligand>
        <name>a divalent metal cation</name>
        <dbReference type="ChEBI" id="CHEBI:60240"/>
        <label>1</label>
    </ligand>
</feature>
<feature type="binding site" evidence="6">
    <location>
        <position position="202"/>
    </location>
    <ligand>
        <name>a divalent metal cation</name>
        <dbReference type="ChEBI" id="CHEBI:60240"/>
        <label>2</label>
        <note>catalytic</note>
    </ligand>
</feature>
<dbReference type="GeneID" id="23778371"/>
<keyword evidence="2 6" id="KW-0031">Aminopeptidase</keyword>
<dbReference type="RefSeq" id="WP_011387530.1">
    <property type="nucleotide sequence ID" value="NZ_JFDO01000026.1"/>
</dbReference>
<name>A0A084EJN5_MYCCA</name>
<comment type="subunit">
    <text evidence="6">Monomer.</text>
</comment>
<feature type="binding site" evidence="6">
    <location>
        <position position="169"/>
    </location>
    <ligand>
        <name>a divalent metal cation</name>
        <dbReference type="ChEBI" id="CHEBI:60240"/>
        <label>2</label>
        <note>catalytic</note>
    </ligand>
</feature>
<protein>
    <recommendedName>
        <fullName evidence="6 7">Methionine aminopeptidase</fullName>
        <shortName evidence="6">MAP</shortName>
        <shortName evidence="6">MetAP</shortName>
        <ecNumber evidence="6 7">3.4.11.18</ecNumber>
    </recommendedName>
    <alternativeName>
        <fullName evidence="6">Peptidase M</fullName>
    </alternativeName>
</protein>
<gene>
    <name evidence="6 9" type="primary">map</name>
    <name evidence="9" type="ORF">MCAPa_6300</name>
</gene>
<dbReference type="InterPro" id="IPR036005">
    <property type="entry name" value="Creatinase/aminopeptidase-like"/>
</dbReference>
<feature type="binding site" evidence="6">
    <location>
        <position position="233"/>
    </location>
    <ligand>
        <name>a divalent metal cation</name>
        <dbReference type="ChEBI" id="CHEBI:60240"/>
        <label>1</label>
    </ligand>
</feature>
<dbReference type="GO" id="GO:0070006">
    <property type="term" value="F:metalloaminopeptidase activity"/>
    <property type="evidence" value="ECO:0007669"/>
    <property type="project" value="UniProtKB-UniRule"/>
</dbReference>
<dbReference type="PANTHER" id="PTHR43330">
    <property type="entry name" value="METHIONINE AMINOPEPTIDASE"/>
    <property type="match status" value="1"/>
</dbReference>
<feature type="binding site" evidence="6">
    <location>
        <position position="176"/>
    </location>
    <ligand>
        <name>substrate</name>
    </ligand>
</feature>
<dbReference type="Gene3D" id="3.90.230.10">
    <property type="entry name" value="Creatinase/methionine aminopeptidase superfamily"/>
    <property type="match status" value="1"/>
</dbReference>
<dbReference type="PRINTS" id="PR00599">
    <property type="entry name" value="MAPEPTIDASE"/>
</dbReference>
<evidence type="ECO:0000259" key="8">
    <source>
        <dbReference type="Pfam" id="PF00557"/>
    </source>
</evidence>
<dbReference type="EC" id="3.4.11.18" evidence="6 7"/>
<evidence type="ECO:0000256" key="1">
    <source>
        <dbReference type="ARBA" id="ARBA00002521"/>
    </source>
</evidence>
<evidence type="ECO:0000256" key="4">
    <source>
        <dbReference type="ARBA" id="ARBA00022723"/>
    </source>
</evidence>
<keyword evidence="4 6" id="KW-0479">Metal-binding</keyword>
<dbReference type="InterPro" id="IPR000994">
    <property type="entry name" value="Pept_M24"/>
</dbReference>
<dbReference type="GO" id="GO:0004239">
    <property type="term" value="F:initiator methionyl aminopeptidase activity"/>
    <property type="evidence" value="ECO:0007669"/>
    <property type="project" value="UniProtKB-UniRule"/>
</dbReference>
<evidence type="ECO:0000256" key="5">
    <source>
        <dbReference type="ARBA" id="ARBA00022801"/>
    </source>
</evidence>
<dbReference type="NCBIfam" id="TIGR00500">
    <property type="entry name" value="met_pdase_I"/>
    <property type="match status" value="1"/>
</dbReference>
<dbReference type="GO" id="GO:0046872">
    <property type="term" value="F:metal ion binding"/>
    <property type="evidence" value="ECO:0007669"/>
    <property type="project" value="UniProtKB-UniRule"/>
</dbReference>
<dbReference type="CDD" id="cd01086">
    <property type="entry name" value="MetAP1"/>
    <property type="match status" value="1"/>
</dbReference>
<feature type="binding site" evidence="6">
    <location>
        <position position="77"/>
    </location>
    <ligand>
        <name>substrate</name>
    </ligand>
</feature>
<sequence length="251" mass="28036">MITIKNQEQIQKMKIAGQVLAKGLNLLKSMIKPGVNCLDLDKAFEEFIKQNGCESNFKNYQGFPKTICISINDQLIHGIPRDRVLLDGDVVSIDAGCMYEKWHADSAFTMVCGIAKNKKNDILIRVTEEALELAIAELKPGIRVGTIGSIIQNYVESFDFSVPRDYTGHGIGLALHEDPYIPNYGIPNTGIRLQEGMVICIEPMVQMGTYKTKIADDKWTVYSADHSITAHFEHTILITKDGCEVLTKTER</sequence>
<feature type="binding site" evidence="6">
    <location>
        <position position="94"/>
    </location>
    <ligand>
        <name>a divalent metal cation</name>
        <dbReference type="ChEBI" id="CHEBI:60240"/>
        <label>1</label>
    </ligand>
</feature>
<dbReference type="Proteomes" id="UP000028533">
    <property type="component" value="Unassembled WGS sequence"/>
</dbReference>
<evidence type="ECO:0000313" key="10">
    <source>
        <dbReference type="Proteomes" id="UP000028533"/>
    </source>
</evidence>
<reference evidence="9 10" key="1">
    <citation type="submission" date="2014-02" db="EMBL/GenBank/DDBJ databases">
        <title>Genome sequence of Mycoplasma capricolum subsp. capricolum strain 14232.</title>
        <authorList>
            <person name="Sirand-Pugnet P."/>
            <person name="Breton M."/>
            <person name="Dordet-Frisoni E."/>
            <person name="Baranowski E."/>
            <person name="Barre A."/>
            <person name="Couture C."/>
            <person name="Dupuy V."/>
            <person name="Gaurivaud P."/>
            <person name="Jacob D."/>
            <person name="Lemaitre C."/>
            <person name="Manso-Silvan L."/>
            <person name="Nikolski M."/>
            <person name="Nouvel L.-X."/>
            <person name="Poumarat F."/>
            <person name="Tardy F."/>
            <person name="Thebault P."/>
            <person name="Theil S."/>
            <person name="Citti C."/>
            <person name="Thiaucourt F."/>
            <person name="Blanchard A."/>
        </authorList>
    </citation>
    <scope>NUCLEOTIDE SEQUENCE [LARGE SCALE GENOMIC DNA]</scope>
    <source>
        <strain evidence="9 10">14232</strain>
    </source>
</reference>
<dbReference type="PROSITE" id="PS00680">
    <property type="entry name" value="MAP_1"/>
    <property type="match status" value="1"/>
</dbReference>
<organism evidence="9 10">
    <name type="scientific">Mycoplasma capricolum subsp. capricolum 14232</name>
    <dbReference type="NCBI Taxonomy" id="1188238"/>
    <lineage>
        <taxon>Bacteria</taxon>
        <taxon>Bacillati</taxon>
        <taxon>Mycoplasmatota</taxon>
        <taxon>Mollicutes</taxon>
        <taxon>Mycoplasmataceae</taxon>
        <taxon>Mycoplasma</taxon>
    </lineage>
</organism>
<keyword evidence="5 6" id="KW-0378">Hydrolase</keyword>
<comment type="cofactor">
    <cofactor evidence="6">
        <name>Co(2+)</name>
        <dbReference type="ChEBI" id="CHEBI:48828"/>
    </cofactor>
    <cofactor evidence="6">
        <name>Zn(2+)</name>
        <dbReference type="ChEBI" id="CHEBI:29105"/>
    </cofactor>
    <cofactor evidence="6">
        <name>Mn(2+)</name>
        <dbReference type="ChEBI" id="CHEBI:29035"/>
    </cofactor>
    <cofactor evidence="6">
        <name>Fe(2+)</name>
        <dbReference type="ChEBI" id="CHEBI:29033"/>
    </cofactor>
    <text evidence="6">Binds 2 divalent metal cations per subunit. Has a high-affinity and a low affinity metal-binding site. The true nature of the physiological cofactor is under debate. The enzyme is active with cobalt, zinc, manganese or divalent iron ions. Most likely, methionine aminopeptidases function as mononuclear Fe(2+)-metalloproteases under physiological conditions, and the catalytically relevant metal-binding site has been assigned to the histidine-containing high-affinity site.</text>
</comment>